<name>A0A931WPS9_9BACT</name>
<accession>A0A931WPS9</accession>
<organism evidence="1 2">
    <name type="scientific">Candidatus Sungiibacteriota bacterium</name>
    <dbReference type="NCBI Taxonomy" id="2750080"/>
    <lineage>
        <taxon>Bacteria</taxon>
        <taxon>Candidatus Sungiibacteriota</taxon>
    </lineage>
</organism>
<dbReference type="AlphaFoldDB" id="A0A931WPS9"/>
<sequence length="69" mass="7432">MLPSTIFAVTIEKRGASPKEECAIRARTSQEFKEGIGLAGSLILHKSAKIVRDAHVCGEIFFAEDVIGS</sequence>
<evidence type="ECO:0000313" key="2">
    <source>
        <dbReference type="Proteomes" id="UP000724148"/>
    </source>
</evidence>
<proteinExistence type="predicted"/>
<protein>
    <submittedName>
        <fullName evidence="1">Uncharacterized protein</fullName>
    </submittedName>
</protein>
<dbReference type="Proteomes" id="UP000724148">
    <property type="component" value="Unassembled WGS sequence"/>
</dbReference>
<gene>
    <name evidence="1" type="ORF">HYT40_04135</name>
</gene>
<reference evidence="1" key="1">
    <citation type="submission" date="2020-07" db="EMBL/GenBank/DDBJ databases">
        <title>Huge and variable diversity of episymbiotic CPR bacteria and DPANN archaea in groundwater ecosystems.</title>
        <authorList>
            <person name="He C.Y."/>
            <person name="Keren R."/>
            <person name="Whittaker M."/>
            <person name="Farag I.F."/>
            <person name="Doudna J."/>
            <person name="Cate J.H.D."/>
            <person name="Banfield J.F."/>
        </authorList>
    </citation>
    <scope>NUCLEOTIDE SEQUENCE</scope>
    <source>
        <strain evidence="1">NC_groundwater_193_Ag_S-0.1um_51_7</strain>
    </source>
</reference>
<comment type="caution">
    <text evidence="1">The sequence shown here is derived from an EMBL/GenBank/DDBJ whole genome shotgun (WGS) entry which is preliminary data.</text>
</comment>
<dbReference type="EMBL" id="JACOZA010000104">
    <property type="protein sequence ID" value="MBI2097300.1"/>
    <property type="molecule type" value="Genomic_DNA"/>
</dbReference>
<evidence type="ECO:0000313" key="1">
    <source>
        <dbReference type="EMBL" id="MBI2097300.1"/>
    </source>
</evidence>